<dbReference type="PANTHER" id="PTHR39332">
    <property type="entry name" value="BLL4707 PROTEIN"/>
    <property type="match status" value="1"/>
</dbReference>
<dbReference type="GeneID" id="25566795"/>
<sequence>MATHTSASAVFPLPITTVWPVFRDFLFPGRLISTIEACELVEGDGATCVGAERVIRWKTGEERRHRLLELSDEHYSISWNLVGANHPTETMSVLSHIRCFPITEDNTTLVEWSSDFSADVSPSVLKFEQTAYAKSLAEMRRILVENAAAPASSSDLVSASSPALARHGASLSDDAHSSVSAAPSAL</sequence>
<dbReference type="InterPro" id="IPR023393">
    <property type="entry name" value="START-like_dom_sf"/>
</dbReference>
<dbReference type="OMA" id="VWHHIKL"/>
<dbReference type="RefSeq" id="XP_013755759.1">
    <property type="nucleotide sequence ID" value="XM_013900305.1"/>
</dbReference>
<dbReference type="SUPFAM" id="SSF55961">
    <property type="entry name" value="Bet v1-like"/>
    <property type="match status" value="1"/>
</dbReference>
<dbReference type="AlphaFoldDB" id="A0A0L0DKL6"/>
<dbReference type="EMBL" id="GL349470">
    <property type="protein sequence ID" value="KNC51903.1"/>
    <property type="molecule type" value="Genomic_DNA"/>
</dbReference>
<proteinExistence type="predicted"/>
<dbReference type="CDD" id="cd07821">
    <property type="entry name" value="PYR_PYL_RCAR_like"/>
    <property type="match status" value="1"/>
</dbReference>
<gene>
    <name evidence="1" type="ORF">AMSG_08003</name>
</gene>
<organism evidence="1 2">
    <name type="scientific">Thecamonas trahens ATCC 50062</name>
    <dbReference type="NCBI Taxonomy" id="461836"/>
    <lineage>
        <taxon>Eukaryota</taxon>
        <taxon>Apusozoa</taxon>
        <taxon>Apusomonadida</taxon>
        <taxon>Apusomonadidae</taxon>
        <taxon>Thecamonas</taxon>
    </lineage>
</organism>
<dbReference type="OrthoDB" id="10255646at2759"/>
<protein>
    <submittedName>
        <fullName evidence="1">Uncharacterized protein</fullName>
    </submittedName>
</protein>
<reference evidence="1 2" key="1">
    <citation type="submission" date="2010-05" db="EMBL/GenBank/DDBJ databases">
        <title>The Genome Sequence of Thecamonas trahens ATCC 50062.</title>
        <authorList>
            <consortium name="The Broad Institute Genome Sequencing Platform"/>
            <person name="Russ C."/>
            <person name="Cuomo C."/>
            <person name="Shea T."/>
            <person name="Young S.K."/>
            <person name="Zeng Q."/>
            <person name="Koehrsen M."/>
            <person name="Haas B."/>
            <person name="Borodovsky M."/>
            <person name="Guigo R."/>
            <person name="Alvarado L."/>
            <person name="Berlin A."/>
            <person name="Bochicchio J."/>
            <person name="Borenstein D."/>
            <person name="Chapman S."/>
            <person name="Chen Z."/>
            <person name="Freedman E."/>
            <person name="Gellesch M."/>
            <person name="Goldberg J."/>
            <person name="Griggs A."/>
            <person name="Gujja S."/>
            <person name="Heilman E."/>
            <person name="Heiman D."/>
            <person name="Hepburn T."/>
            <person name="Howarth C."/>
            <person name="Jen D."/>
            <person name="Larson L."/>
            <person name="Mehta T."/>
            <person name="Park D."/>
            <person name="Pearson M."/>
            <person name="Roberts A."/>
            <person name="Saif S."/>
            <person name="Shenoy N."/>
            <person name="Sisk P."/>
            <person name="Stolte C."/>
            <person name="Sykes S."/>
            <person name="Thomson T."/>
            <person name="Walk T."/>
            <person name="White J."/>
            <person name="Yandava C."/>
            <person name="Burger G."/>
            <person name="Gray M.W."/>
            <person name="Holland P.W.H."/>
            <person name="King N."/>
            <person name="Lang F.B.F."/>
            <person name="Roger A.J."/>
            <person name="Ruiz-Trillo I."/>
            <person name="Lander E."/>
            <person name="Nusbaum C."/>
        </authorList>
    </citation>
    <scope>NUCLEOTIDE SEQUENCE [LARGE SCALE GENOMIC DNA]</scope>
    <source>
        <strain evidence="1 2">ATCC 50062</strain>
    </source>
</reference>
<evidence type="ECO:0000313" key="2">
    <source>
        <dbReference type="Proteomes" id="UP000054408"/>
    </source>
</evidence>
<dbReference type="InterPro" id="IPR019587">
    <property type="entry name" value="Polyketide_cyclase/dehydratase"/>
</dbReference>
<dbReference type="Gene3D" id="3.30.530.20">
    <property type="match status" value="1"/>
</dbReference>
<dbReference type="Pfam" id="PF10604">
    <property type="entry name" value="Polyketide_cyc2"/>
    <property type="match status" value="1"/>
</dbReference>
<dbReference type="Proteomes" id="UP000054408">
    <property type="component" value="Unassembled WGS sequence"/>
</dbReference>
<accession>A0A0L0DKL6</accession>
<name>A0A0L0DKL6_THETB</name>
<dbReference type="PANTHER" id="PTHR39332:SF7">
    <property type="entry name" value="SRPBCC FAMILY PROTEIN"/>
    <property type="match status" value="1"/>
</dbReference>
<evidence type="ECO:0000313" key="1">
    <source>
        <dbReference type="EMBL" id="KNC51903.1"/>
    </source>
</evidence>
<keyword evidence="2" id="KW-1185">Reference proteome</keyword>